<dbReference type="HAMAP" id="MF_00972">
    <property type="entry name" value="tRNA_aden_deaminase"/>
    <property type="match status" value="1"/>
</dbReference>
<feature type="active site" description="Proton donor" evidence="7">
    <location>
        <position position="53"/>
    </location>
</feature>
<keyword evidence="4 7" id="KW-0378">Hydrolase</keyword>
<dbReference type="EC" id="3.5.4.33" evidence="7"/>
<dbReference type="STRING" id="1121291.SAMN02745134_03139"/>
<evidence type="ECO:0000313" key="9">
    <source>
        <dbReference type="EMBL" id="SMC27353.1"/>
    </source>
</evidence>
<dbReference type="InterPro" id="IPR016192">
    <property type="entry name" value="APOBEC/CMP_deaminase_Zn-bd"/>
</dbReference>
<dbReference type="AlphaFoldDB" id="A0A1W1XTR5"/>
<evidence type="ECO:0000256" key="1">
    <source>
        <dbReference type="ARBA" id="ARBA00010669"/>
    </source>
</evidence>
<protein>
    <recommendedName>
        <fullName evidence="7">tRNA-specific adenosine deaminase</fullName>
        <ecNumber evidence="7">3.5.4.33</ecNumber>
    </recommendedName>
</protein>
<dbReference type="PROSITE" id="PS00903">
    <property type="entry name" value="CYT_DCMP_DEAMINASES_1"/>
    <property type="match status" value="1"/>
</dbReference>
<dbReference type="OrthoDB" id="9802676at2"/>
<feature type="binding site" evidence="7">
    <location>
        <position position="81"/>
    </location>
    <ligand>
        <name>Zn(2+)</name>
        <dbReference type="ChEBI" id="CHEBI:29105"/>
        <note>catalytic</note>
    </ligand>
</feature>
<gene>
    <name evidence="7" type="primary">tadA</name>
    <name evidence="9" type="ORF">SAMN02745134_03139</name>
</gene>
<comment type="similarity">
    <text evidence="1">Belongs to the cytidine and deoxycytidylate deaminase family. ADAT2 subfamily.</text>
</comment>
<evidence type="ECO:0000313" key="10">
    <source>
        <dbReference type="Proteomes" id="UP000192468"/>
    </source>
</evidence>
<feature type="domain" description="CMP/dCMP-type deaminase" evidence="8">
    <location>
        <begin position="1"/>
        <end position="111"/>
    </location>
</feature>
<dbReference type="GO" id="GO:0002100">
    <property type="term" value="P:tRNA wobble adenosine to inosine editing"/>
    <property type="evidence" value="ECO:0007669"/>
    <property type="project" value="UniProtKB-UniRule"/>
</dbReference>
<dbReference type="InterPro" id="IPR016193">
    <property type="entry name" value="Cytidine_deaminase-like"/>
</dbReference>
<feature type="binding site" evidence="7">
    <location>
        <position position="51"/>
    </location>
    <ligand>
        <name>Zn(2+)</name>
        <dbReference type="ChEBI" id="CHEBI:29105"/>
        <note>catalytic</note>
    </ligand>
</feature>
<name>A0A1W1XTR5_9CLOT</name>
<comment type="subunit">
    <text evidence="7">Homodimer.</text>
</comment>
<comment type="cofactor">
    <cofactor evidence="7">
        <name>Zn(2+)</name>
        <dbReference type="ChEBI" id="CHEBI:29105"/>
    </cofactor>
    <text evidence="7">Binds 1 zinc ion per subunit.</text>
</comment>
<comment type="catalytic activity">
    <reaction evidence="6 7">
        <text>adenosine(34) in tRNA + H2O + H(+) = inosine(34) in tRNA + NH4(+)</text>
        <dbReference type="Rhea" id="RHEA:43168"/>
        <dbReference type="Rhea" id="RHEA-COMP:10373"/>
        <dbReference type="Rhea" id="RHEA-COMP:10374"/>
        <dbReference type="ChEBI" id="CHEBI:15377"/>
        <dbReference type="ChEBI" id="CHEBI:15378"/>
        <dbReference type="ChEBI" id="CHEBI:28938"/>
        <dbReference type="ChEBI" id="CHEBI:74411"/>
        <dbReference type="ChEBI" id="CHEBI:82852"/>
        <dbReference type="EC" id="3.5.4.33"/>
    </reaction>
</comment>
<evidence type="ECO:0000256" key="7">
    <source>
        <dbReference type="HAMAP-Rule" id="MF_00972"/>
    </source>
</evidence>
<dbReference type="GO" id="GO:0052717">
    <property type="term" value="F:tRNA-specific adenosine-34 deaminase activity"/>
    <property type="evidence" value="ECO:0007669"/>
    <property type="project" value="UniProtKB-UniRule"/>
</dbReference>
<evidence type="ECO:0000256" key="4">
    <source>
        <dbReference type="ARBA" id="ARBA00022801"/>
    </source>
</evidence>
<sequence length="146" mass="16217">MDKRFLDVAIDEAKKAINEGEVPVGAVIVKEGKVIAKAHNEKEKSKDCTAHAEILAIRRASSIIENWRLCGCEMYVTLEPCPMCAAAIAAARIKKVYIGTFDPVMGAAGSCLNLLQNDYLNYNVDVNWLYSQECSNIITDFFKNIR</sequence>
<dbReference type="Gene3D" id="3.40.140.10">
    <property type="entry name" value="Cytidine Deaminase, domain 2"/>
    <property type="match status" value="1"/>
</dbReference>
<accession>A0A1W1XTR5</accession>
<dbReference type="PROSITE" id="PS51747">
    <property type="entry name" value="CYT_DCMP_DEAMINASES_2"/>
    <property type="match status" value="1"/>
</dbReference>
<dbReference type="PANTHER" id="PTHR11079">
    <property type="entry name" value="CYTOSINE DEAMINASE FAMILY MEMBER"/>
    <property type="match status" value="1"/>
</dbReference>
<dbReference type="CDD" id="cd01285">
    <property type="entry name" value="nucleoside_deaminase"/>
    <property type="match status" value="1"/>
</dbReference>
<dbReference type="RefSeq" id="WP_084117075.1">
    <property type="nucleotide sequence ID" value="NZ_FWXH01000017.1"/>
</dbReference>
<dbReference type="SUPFAM" id="SSF53927">
    <property type="entry name" value="Cytidine deaminase-like"/>
    <property type="match status" value="1"/>
</dbReference>
<keyword evidence="10" id="KW-1185">Reference proteome</keyword>
<dbReference type="Proteomes" id="UP000192468">
    <property type="component" value="Unassembled WGS sequence"/>
</dbReference>
<comment type="function">
    <text evidence="7">Catalyzes the deamination of adenosine to inosine at the wobble position 34 of tRNA(Arg2).</text>
</comment>
<dbReference type="InterPro" id="IPR028883">
    <property type="entry name" value="tRNA_aden_deaminase"/>
</dbReference>
<reference evidence="9 10" key="1">
    <citation type="submission" date="2017-04" db="EMBL/GenBank/DDBJ databases">
        <authorList>
            <person name="Afonso C.L."/>
            <person name="Miller P.J."/>
            <person name="Scott M.A."/>
            <person name="Spackman E."/>
            <person name="Goraichik I."/>
            <person name="Dimitrov K.M."/>
            <person name="Suarez D.L."/>
            <person name="Swayne D.E."/>
        </authorList>
    </citation>
    <scope>NUCLEOTIDE SEQUENCE [LARGE SCALE GENOMIC DNA]</scope>
    <source>
        <strain evidence="9 10">DSM 12555</strain>
    </source>
</reference>
<evidence type="ECO:0000256" key="5">
    <source>
        <dbReference type="ARBA" id="ARBA00022833"/>
    </source>
</evidence>
<dbReference type="InterPro" id="IPR002125">
    <property type="entry name" value="CMP_dCMP_dom"/>
</dbReference>
<keyword evidence="2 7" id="KW-0819">tRNA processing</keyword>
<dbReference type="Pfam" id="PF00383">
    <property type="entry name" value="dCMP_cyt_deam_1"/>
    <property type="match status" value="1"/>
</dbReference>
<keyword evidence="3 7" id="KW-0479">Metal-binding</keyword>
<dbReference type="PANTHER" id="PTHR11079:SF179">
    <property type="entry name" value="TRNA(ADENINE(34)) DEAMINASE, CHLOROPLASTIC"/>
    <property type="match status" value="1"/>
</dbReference>
<keyword evidence="5 7" id="KW-0862">Zinc</keyword>
<evidence type="ECO:0000256" key="6">
    <source>
        <dbReference type="ARBA" id="ARBA00048045"/>
    </source>
</evidence>
<evidence type="ECO:0000256" key="2">
    <source>
        <dbReference type="ARBA" id="ARBA00022694"/>
    </source>
</evidence>
<evidence type="ECO:0000256" key="3">
    <source>
        <dbReference type="ARBA" id="ARBA00022723"/>
    </source>
</evidence>
<dbReference type="GO" id="GO:0008270">
    <property type="term" value="F:zinc ion binding"/>
    <property type="evidence" value="ECO:0007669"/>
    <property type="project" value="UniProtKB-UniRule"/>
</dbReference>
<dbReference type="EMBL" id="FWXH01000017">
    <property type="protein sequence ID" value="SMC27353.1"/>
    <property type="molecule type" value="Genomic_DNA"/>
</dbReference>
<evidence type="ECO:0000259" key="8">
    <source>
        <dbReference type="PROSITE" id="PS51747"/>
    </source>
</evidence>
<organism evidence="9 10">
    <name type="scientific">Clostridium acidisoli DSM 12555</name>
    <dbReference type="NCBI Taxonomy" id="1121291"/>
    <lineage>
        <taxon>Bacteria</taxon>
        <taxon>Bacillati</taxon>
        <taxon>Bacillota</taxon>
        <taxon>Clostridia</taxon>
        <taxon>Eubacteriales</taxon>
        <taxon>Clostridiaceae</taxon>
        <taxon>Clostridium</taxon>
    </lineage>
</organism>
<feature type="binding site" evidence="7">
    <location>
        <position position="84"/>
    </location>
    <ligand>
        <name>Zn(2+)</name>
        <dbReference type="ChEBI" id="CHEBI:29105"/>
        <note>catalytic</note>
    </ligand>
</feature>
<proteinExistence type="inferred from homology"/>